<name>A0A1P8WGY4_9PLAN</name>
<dbReference type="AlphaFoldDB" id="A0A1P8WGY4"/>
<dbReference type="SUPFAM" id="SSF103032">
    <property type="entry name" value="Hypothetical protein YwqG"/>
    <property type="match status" value="1"/>
</dbReference>
<reference evidence="1 2" key="1">
    <citation type="journal article" date="2016" name="Front. Microbiol.">
        <title>Fuerstia marisgermanicae gen. nov., sp. nov., an Unusual Member of the Phylum Planctomycetes from the German Wadden Sea.</title>
        <authorList>
            <person name="Kohn T."/>
            <person name="Heuer A."/>
            <person name="Jogler M."/>
            <person name="Vollmers J."/>
            <person name="Boedeker C."/>
            <person name="Bunk B."/>
            <person name="Rast P."/>
            <person name="Borchert D."/>
            <person name="Glockner I."/>
            <person name="Freese H.M."/>
            <person name="Klenk H.P."/>
            <person name="Overmann J."/>
            <person name="Kaster A.K."/>
            <person name="Rohde M."/>
            <person name="Wiegand S."/>
            <person name="Jogler C."/>
        </authorList>
    </citation>
    <scope>NUCLEOTIDE SEQUENCE [LARGE SCALE GENOMIC DNA]</scope>
    <source>
        <strain evidence="1 2">NH11</strain>
    </source>
</reference>
<dbReference type="InterPro" id="IPR035948">
    <property type="entry name" value="YwqG-like_sf"/>
</dbReference>
<evidence type="ECO:0000313" key="1">
    <source>
        <dbReference type="EMBL" id="APZ93324.1"/>
    </source>
</evidence>
<sequence>MTERSASEQIDGILELLARNQHAAPIEESLTLAGQYPDAVADLAIAVVAKYPKGGTFLDAALSFLPEGKWRCLVENALNILEEDNDNNAAESVIAYASLQNPKAIHPYLESVFSIRPNGSSYYSAYPWRDSGSQHFSFLKGVFENAESADQKMAAWEAMIHSRYLLAVDFARQNLRSVMPSDTGRTLEDWLNCWLHQIGLEYSEEGYTRLCNQNPYHIVFPDSFFAADSTPAWLVEQHPTWRLKSSAPTAQFGGNSNSECKRCGGTLHRLMKFESVPDEIVISGLSGLELAVCLSCLGWEEERLFFSHDGDGAPEHSFFEGEVGDPQFAVGPLKEATVTLAQTPRRWYWQDWGLSNSRENLNRIGGEPCWVQDADYPSCPSCERTMDFLMQLDSDLPTADSDEWLWGSGGMGYVFWCDTCKVSGYLWQCT</sequence>
<gene>
    <name evidence="1" type="ORF">Fuma_02941</name>
</gene>
<dbReference type="KEGG" id="fmr:Fuma_02941"/>
<evidence type="ECO:0008006" key="3">
    <source>
        <dbReference type="Google" id="ProtNLM"/>
    </source>
</evidence>
<evidence type="ECO:0000313" key="2">
    <source>
        <dbReference type="Proteomes" id="UP000187735"/>
    </source>
</evidence>
<dbReference type="EMBL" id="CP017641">
    <property type="protein sequence ID" value="APZ93324.1"/>
    <property type="molecule type" value="Genomic_DNA"/>
</dbReference>
<accession>A0A1P8WGY4</accession>
<keyword evidence="2" id="KW-1185">Reference proteome</keyword>
<dbReference type="Proteomes" id="UP000187735">
    <property type="component" value="Chromosome"/>
</dbReference>
<dbReference type="STRING" id="1891926.Fuma_02941"/>
<organism evidence="1 2">
    <name type="scientific">Fuerstiella marisgermanici</name>
    <dbReference type="NCBI Taxonomy" id="1891926"/>
    <lineage>
        <taxon>Bacteria</taxon>
        <taxon>Pseudomonadati</taxon>
        <taxon>Planctomycetota</taxon>
        <taxon>Planctomycetia</taxon>
        <taxon>Planctomycetales</taxon>
        <taxon>Planctomycetaceae</taxon>
        <taxon>Fuerstiella</taxon>
    </lineage>
</organism>
<protein>
    <recommendedName>
        <fullName evidence="3">DUF1963 domain-containing protein</fullName>
    </recommendedName>
</protein>
<proteinExistence type="predicted"/>